<sequence>MKTTVLASDCPTSEREQDPQPMFGLSVSAESPLYIFEDKIRFSVVSYISLKFDYHIISGMGTKLEHAINLPATSQNSVSVGARCVDDMEYLQTGGLSKASGIDKFCSSIDRMPEKHNTDFIKKTMQLHDDIFKQQVRELHRLYSVQKMLMDEMTKNEIIQNTKHWTPMTSSYINYSQFANRPKSTAQTTCGYSFHVQSQRDDPSSRQRSGSCSDEMVRLTRGIDLERPAEEDISTGFGAVNVNQAGPSTCAPLKGKTSIDGSDEDTEVELTLSIGGSTASKKISENYRTPELDSPASFKSERAEDCSTPTTPMSSSSATCDQEIKKRPHWLFQSSSINRT</sequence>
<evidence type="ECO:0000256" key="1">
    <source>
        <dbReference type="SAM" id="MobiDB-lite"/>
    </source>
</evidence>
<feature type="compositionally biased region" description="Low complexity" evidence="1">
    <location>
        <begin position="307"/>
        <end position="319"/>
    </location>
</feature>
<organism evidence="2 3">
    <name type="scientific">Salix brachista</name>
    <dbReference type="NCBI Taxonomy" id="2182728"/>
    <lineage>
        <taxon>Eukaryota</taxon>
        <taxon>Viridiplantae</taxon>
        <taxon>Streptophyta</taxon>
        <taxon>Embryophyta</taxon>
        <taxon>Tracheophyta</taxon>
        <taxon>Spermatophyta</taxon>
        <taxon>Magnoliopsida</taxon>
        <taxon>eudicotyledons</taxon>
        <taxon>Gunneridae</taxon>
        <taxon>Pentapetalae</taxon>
        <taxon>rosids</taxon>
        <taxon>fabids</taxon>
        <taxon>Malpighiales</taxon>
        <taxon>Salicaceae</taxon>
        <taxon>Saliceae</taxon>
        <taxon>Salix</taxon>
    </lineage>
</organism>
<dbReference type="PANTHER" id="PTHR33167">
    <property type="entry name" value="TRANSCRIPTION FACTOR, PUTATIVE (DUF863)-RELATED"/>
    <property type="match status" value="1"/>
</dbReference>
<keyword evidence="3" id="KW-1185">Reference proteome</keyword>
<accession>A0A5N5MC58</accession>
<name>A0A5N5MC58_9ROSI</name>
<proteinExistence type="predicted"/>
<gene>
    <name evidence="2" type="ORF">DKX38_009969</name>
</gene>
<dbReference type="PANTHER" id="PTHR33167:SF33">
    <property type="entry name" value="MYB-CC TYPE TRANSCRIPTION FACTOR LHEQLE-CONTAINING DOMAIN-CONTAINING PROTEIN"/>
    <property type="match status" value="1"/>
</dbReference>
<comment type="caution">
    <text evidence="2">The sequence shown here is derived from an EMBL/GenBank/DDBJ whole genome shotgun (WGS) entry which is preliminary data.</text>
</comment>
<dbReference type="Proteomes" id="UP000326939">
    <property type="component" value="Chromosome 6"/>
</dbReference>
<dbReference type="EMBL" id="VDCV01000006">
    <property type="protein sequence ID" value="KAB5552658.1"/>
    <property type="molecule type" value="Genomic_DNA"/>
</dbReference>
<dbReference type="AlphaFoldDB" id="A0A5N5MC58"/>
<reference evidence="3" key="1">
    <citation type="journal article" date="2019" name="Gigascience">
        <title>De novo genome assembly of the endangered Acer yangbiense, a plant species with extremely small populations endemic to Yunnan Province, China.</title>
        <authorList>
            <person name="Yang J."/>
            <person name="Wariss H.M."/>
            <person name="Tao L."/>
            <person name="Zhang R."/>
            <person name="Yun Q."/>
            <person name="Hollingsworth P."/>
            <person name="Dao Z."/>
            <person name="Luo G."/>
            <person name="Guo H."/>
            <person name="Ma Y."/>
            <person name="Sun W."/>
        </authorList>
    </citation>
    <scope>NUCLEOTIDE SEQUENCE [LARGE SCALE GENOMIC DNA]</scope>
    <source>
        <strain evidence="3">cv. br00</strain>
    </source>
</reference>
<feature type="region of interest" description="Disordered" evidence="1">
    <location>
        <begin position="1"/>
        <end position="22"/>
    </location>
</feature>
<protein>
    <submittedName>
        <fullName evidence="2">Uncharacterized protein</fullName>
    </submittedName>
</protein>
<evidence type="ECO:0000313" key="2">
    <source>
        <dbReference type="EMBL" id="KAB5552658.1"/>
    </source>
</evidence>
<evidence type="ECO:0000313" key="3">
    <source>
        <dbReference type="Proteomes" id="UP000326939"/>
    </source>
</evidence>
<feature type="region of interest" description="Disordered" evidence="1">
    <location>
        <begin position="287"/>
        <end position="325"/>
    </location>
</feature>